<feature type="transmembrane region" description="Helical" evidence="5">
    <location>
        <begin position="226"/>
        <end position="245"/>
    </location>
</feature>
<accession>A0A4S8P5T0</accession>
<evidence type="ECO:0000256" key="5">
    <source>
        <dbReference type="SAM" id="Phobius"/>
    </source>
</evidence>
<feature type="transmembrane region" description="Helical" evidence="5">
    <location>
        <begin position="155"/>
        <end position="173"/>
    </location>
</feature>
<organism evidence="7 8">
    <name type="scientific">Peteryoungia ipomoeae</name>
    <dbReference type="NCBI Taxonomy" id="1210932"/>
    <lineage>
        <taxon>Bacteria</taxon>
        <taxon>Pseudomonadati</taxon>
        <taxon>Pseudomonadota</taxon>
        <taxon>Alphaproteobacteria</taxon>
        <taxon>Hyphomicrobiales</taxon>
        <taxon>Rhizobiaceae</taxon>
        <taxon>Peteryoungia</taxon>
    </lineage>
</organism>
<feature type="domain" description="O-antigen ligase-related" evidence="6">
    <location>
        <begin position="187"/>
        <end position="331"/>
    </location>
</feature>
<keyword evidence="4 5" id="KW-0472">Membrane</keyword>
<dbReference type="AlphaFoldDB" id="A0A4S8P5T0"/>
<feature type="transmembrane region" description="Helical" evidence="5">
    <location>
        <begin position="204"/>
        <end position="219"/>
    </location>
</feature>
<gene>
    <name evidence="7" type="ORF">FAA97_10830</name>
</gene>
<evidence type="ECO:0000313" key="7">
    <source>
        <dbReference type="EMBL" id="THV23099.1"/>
    </source>
</evidence>
<keyword evidence="2 5" id="KW-0812">Transmembrane</keyword>
<dbReference type="Proteomes" id="UP000308828">
    <property type="component" value="Unassembled WGS sequence"/>
</dbReference>
<evidence type="ECO:0000256" key="4">
    <source>
        <dbReference type="ARBA" id="ARBA00023136"/>
    </source>
</evidence>
<dbReference type="Pfam" id="PF04932">
    <property type="entry name" value="Wzy_C"/>
    <property type="match status" value="1"/>
</dbReference>
<proteinExistence type="predicted"/>
<keyword evidence="3 5" id="KW-1133">Transmembrane helix</keyword>
<dbReference type="InterPro" id="IPR007016">
    <property type="entry name" value="O-antigen_ligase-rel_domated"/>
</dbReference>
<feature type="transmembrane region" description="Helical" evidence="5">
    <location>
        <begin position="324"/>
        <end position="343"/>
    </location>
</feature>
<feature type="transmembrane region" description="Helical" evidence="5">
    <location>
        <begin position="57"/>
        <end position="82"/>
    </location>
</feature>
<feature type="transmembrane region" description="Helical" evidence="5">
    <location>
        <begin position="14"/>
        <end position="45"/>
    </location>
</feature>
<comment type="caution">
    <text evidence="7">The sequence shown here is derived from an EMBL/GenBank/DDBJ whole genome shotgun (WGS) entry which is preliminary data.</text>
</comment>
<dbReference type="GO" id="GO:0016020">
    <property type="term" value="C:membrane"/>
    <property type="evidence" value="ECO:0007669"/>
    <property type="project" value="UniProtKB-SubCell"/>
</dbReference>
<evidence type="ECO:0000256" key="3">
    <source>
        <dbReference type="ARBA" id="ARBA00022989"/>
    </source>
</evidence>
<evidence type="ECO:0000256" key="1">
    <source>
        <dbReference type="ARBA" id="ARBA00004141"/>
    </source>
</evidence>
<comment type="subcellular location">
    <subcellularLocation>
        <location evidence="1">Membrane</location>
        <topology evidence="1">Multi-pass membrane protein</topology>
    </subcellularLocation>
</comment>
<dbReference type="PANTHER" id="PTHR37422">
    <property type="entry name" value="TEICHURONIC ACID BIOSYNTHESIS PROTEIN TUAE"/>
    <property type="match status" value="1"/>
</dbReference>
<evidence type="ECO:0000313" key="8">
    <source>
        <dbReference type="Proteomes" id="UP000308828"/>
    </source>
</evidence>
<dbReference type="InterPro" id="IPR051533">
    <property type="entry name" value="WaaL-like"/>
</dbReference>
<name>A0A4S8P5T0_9HYPH</name>
<reference evidence="7 8" key="1">
    <citation type="submission" date="2019-04" db="EMBL/GenBank/DDBJ databases">
        <title>Genome sequence of strain shin9-1.</title>
        <authorList>
            <person name="Gao J."/>
            <person name="Sun J."/>
        </authorList>
    </citation>
    <scope>NUCLEOTIDE SEQUENCE [LARGE SCALE GENOMIC DNA]</scope>
    <source>
        <strain evidence="8">shin9-1</strain>
    </source>
</reference>
<feature type="transmembrane region" description="Helical" evidence="5">
    <location>
        <begin position="124"/>
        <end position="143"/>
    </location>
</feature>
<dbReference type="GO" id="GO:0016874">
    <property type="term" value="F:ligase activity"/>
    <property type="evidence" value="ECO:0007669"/>
    <property type="project" value="UniProtKB-KW"/>
</dbReference>
<feature type="transmembrane region" description="Helical" evidence="5">
    <location>
        <begin position="180"/>
        <end position="198"/>
    </location>
</feature>
<evidence type="ECO:0000259" key="6">
    <source>
        <dbReference type="Pfam" id="PF04932"/>
    </source>
</evidence>
<keyword evidence="7" id="KW-0436">Ligase</keyword>
<dbReference type="PANTHER" id="PTHR37422:SF13">
    <property type="entry name" value="LIPOPOLYSACCHARIDE BIOSYNTHESIS PROTEIN PA4999-RELATED"/>
    <property type="match status" value="1"/>
</dbReference>
<feature type="transmembrane region" description="Helical" evidence="5">
    <location>
        <begin position="94"/>
        <end position="112"/>
    </location>
</feature>
<keyword evidence="8" id="KW-1185">Reference proteome</keyword>
<sequence length="406" mass="43482">MHLLQRSMTANNLAAIYVFFILSALGGSVMTGLLTASAVWAAFYATIGRVRPRFDGGISILTLAILGYVGVNSLFFTVNYGATDMPPLIAAGKLAPQLLFIGTIPLMWRLAFSSGEDLLRAMSRASAIGAIAVLPVAAYQLLVLDLRAEGGSGNAIPFAMICAFLSLSSLISLLDQDKRYRALALAGFVSATLCIFLAKTKGLMPVSVLGALLFLVVFYRKKLSAAEMTTALVTLAALTALALYITGSHDRLQSMVEAMESGGGAGVDASYTHRLDLWQHAVPAISDHLWSGHGLQNRRAVIQSFGYGYSHLHNGFLTAMLDNGLFGLVSLLCLLCAPLIIAFRAAADSLWARRLFLAFALVFTYAMGGMTNFIFGHDIYDSLFLWVAAIIAVSATPDRKADEFTA</sequence>
<dbReference type="EMBL" id="STGV01000003">
    <property type="protein sequence ID" value="THV23099.1"/>
    <property type="molecule type" value="Genomic_DNA"/>
</dbReference>
<evidence type="ECO:0000256" key="2">
    <source>
        <dbReference type="ARBA" id="ARBA00022692"/>
    </source>
</evidence>
<protein>
    <submittedName>
        <fullName evidence="7">O-antigen ligase family protein</fullName>
    </submittedName>
</protein>
<feature type="transmembrane region" description="Helical" evidence="5">
    <location>
        <begin position="355"/>
        <end position="375"/>
    </location>
</feature>
<dbReference type="OrthoDB" id="7915840at2"/>